<name>C1EJ38_MICCC</name>
<feature type="domain" description="Menorin-like" evidence="3">
    <location>
        <begin position="36"/>
        <end position="237"/>
    </location>
</feature>
<dbReference type="RefSeq" id="XP_002506863.1">
    <property type="nucleotide sequence ID" value="XM_002506817.1"/>
</dbReference>
<dbReference type="GeneID" id="8249643"/>
<evidence type="ECO:0000256" key="1">
    <source>
        <dbReference type="ARBA" id="ARBA00044953"/>
    </source>
</evidence>
<dbReference type="PANTHER" id="PTHR21184:SF6">
    <property type="entry name" value="CONSERVED PLASMA MEMBRANE PROTEIN"/>
    <property type="match status" value="1"/>
</dbReference>
<feature type="region of interest" description="Disordered" evidence="2">
    <location>
        <begin position="1"/>
        <end position="34"/>
    </location>
</feature>
<dbReference type="Pfam" id="PF10223">
    <property type="entry name" value="Menorin_N"/>
    <property type="match status" value="1"/>
</dbReference>
<dbReference type="OrthoDB" id="413402at2759"/>
<dbReference type="Proteomes" id="UP000002009">
    <property type="component" value="Chromosome 16"/>
</dbReference>
<comment type="similarity">
    <text evidence="1">Belongs to the menorin family.</text>
</comment>
<evidence type="ECO:0000259" key="3">
    <source>
        <dbReference type="Pfam" id="PF10223"/>
    </source>
</evidence>
<dbReference type="EMBL" id="CP001334">
    <property type="protein sequence ID" value="ACO68121.1"/>
    <property type="molecule type" value="Genomic_DNA"/>
</dbReference>
<dbReference type="eggNOG" id="KOG3748">
    <property type="taxonomic scope" value="Eukaryota"/>
</dbReference>
<sequence>MLEADLLMSRPPERAAEDAAEDAGASSSSGASASEVLMCHPPARESDLGFEDFMSDVVAALREGRRVGIKLDFKEIECVAPCVDLLRATGFGRSDSSGEFRAVPLWLNADVVRGPGGREPIAGADFVSKCVAACPNATLSLGWTHTGTPVLGYTTEMVNAMRELVEPLRCGVTLAASAAHLFASANPARLALIDVIVKGSSTTGVHDRSFTLWGPAPRPVLRWIENALPAEKTFVDVKGCAWREEAVIRAYAYTRPVWAALHDAYVYARAR</sequence>
<feature type="compositionally biased region" description="Low complexity" evidence="2">
    <location>
        <begin position="22"/>
        <end position="34"/>
    </location>
</feature>
<dbReference type="KEGG" id="mis:MICPUN_109635"/>
<gene>
    <name evidence="4" type="ORF">MICPUN_109635</name>
</gene>
<dbReference type="InParanoid" id="C1EJ38"/>
<dbReference type="InterPro" id="IPR019356">
    <property type="entry name" value="Menorin_dom"/>
</dbReference>
<evidence type="ECO:0000313" key="4">
    <source>
        <dbReference type="EMBL" id="ACO68121.1"/>
    </source>
</evidence>
<proteinExistence type="inferred from homology"/>
<dbReference type="PANTHER" id="PTHR21184">
    <property type="entry name" value="MENORIN (DENDRITIC BRANCHING PROTEIN)"/>
    <property type="match status" value="1"/>
</dbReference>
<dbReference type="AlphaFoldDB" id="C1EJ38"/>
<reference evidence="4 5" key="1">
    <citation type="journal article" date="2009" name="Science">
        <title>Green evolution and dynamic adaptations revealed by genomes of the marine picoeukaryotes Micromonas.</title>
        <authorList>
            <person name="Worden A.Z."/>
            <person name="Lee J.H."/>
            <person name="Mock T."/>
            <person name="Rouze P."/>
            <person name="Simmons M.P."/>
            <person name="Aerts A.L."/>
            <person name="Allen A.E."/>
            <person name="Cuvelier M.L."/>
            <person name="Derelle E."/>
            <person name="Everett M.V."/>
            <person name="Foulon E."/>
            <person name="Grimwood J."/>
            <person name="Gundlach H."/>
            <person name="Henrissat B."/>
            <person name="Napoli C."/>
            <person name="McDonald S.M."/>
            <person name="Parker M.S."/>
            <person name="Rombauts S."/>
            <person name="Salamov A."/>
            <person name="Von Dassow P."/>
            <person name="Badger J.H."/>
            <person name="Coutinho P.M."/>
            <person name="Demir E."/>
            <person name="Dubchak I."/>
            <person name="Gentemann C."/>
            <person name="Eikrem W."/>
            <person name="Gready J.E."/>
            <person name="John U."/>
            <person name="Lanier W."/>
            <person name="Lindquist E.A."/>
            <person name="Lucas S."/>
            <person name="Mayer K.F."/>
            <person name="Moreau H."/>
            <person name="Not F."/>
            <person name="Otillar R."/>
            <person name="Panaud O."/>
            <person name="Pangilinan J."/>
            <person name="Paulsen I."/>
            <person name="Piegu B."/>
            <person name="Poliakov A."/>
            <person name="Robbens S."/>
            <person name="Schmutz J."/>
            <person name="Toulza E."/>
            <person name="Wyss T."/>
            <person name="Zelensky A."/>
            <person name="Zhou K."/>
            <person name="Armbrust E.V."/>
            <person name="Bhattacharya D."/>
            <person name="Goodenough U.W."/>
            <person name="Van de Peer Y."/>
            <person name="Grigoriev I.V."/>
        </authorList>
    </citation>
    <scope>NUCLEOTIDE SEQUENCE [LARGE SCALE GENOMIC DNA]</scope>
    <source>
        <strain evidence="5">RCC299 / NOUM17</strain>
    </source>
</reference>
<evidence type="ECO:0000256" key="2">
    <source>
        <dbReference type="SAM" id="MobiDB-lite"/>
    </source>
</evidence>
<evidence type="ECO:0000313" key="5">
    <source>
        <dbReference type="Proteomes" id="UP000002009"/>
    </source>
</evidence>
<protein>
    <recommendedName>
        <fullName evidence="3">Menorin-like domain-containing protein</fullName>
    </recommendedName>
</protein>
<dbReference type="GO" id="GO:0005615">
    <property type="term" value="C:extracellular space"/>
    <property type="evidence" value="ECO:0007669"/>
    <property type="project" value="TreeGrafter"/>
</dbReference>
<accession>C1EJ38</accession>
<organism evidence="4 5">
    <name type="scientific">Micromonas commoda (strain RCC299 / NOUM17 / CCMP2709)</name>
    <name type="common">Picoplanktonic green alga</name>
    <dbReference type="NCBI Taxonomy" id="296587"/>
    <lineage>
        <taxon>Eukaryota</taxon>
        <taxon>Viridiplantae</taxon>
        <taxon>Chlorophyta</taxon>
        <taxon>Mamiellophyceae</taxon>
        <taxon>Mamiellales</taxon>
        <taxon>Mamiellaceae</taxon>
        <taxon>Micromonas</taxon>
    </lineage>
</organism>
<keyword evidence="5" id="KW-1185">Reference proteome</keyword>